<feature type="compositionally biased region" description="Low complexity" evidence="1">
    <location>
        <begin position="12"/>
        <end position="29"/>
    </location>
</feature>
<proteinExistence type="predicted"/>
<dbReference type="EMBL" id="CP014246">
    <property type="protein sequence ID" value="AMD21827.1"/>
    <property type="molecule type" value="Genomic_DNA"/>
</dbReference>
<feature type="region of interest" description="Disordered" evidence="1">
    <location>
        <begin position="1"/>
        <end position="39"/>
    </location>
</feature>
<organism evidence="3 4">
    <name type="scientific">Eremothecium sinecaudum</name>
    <dbReference type="NCBI Taxonomy" id="45286"/>
    <lineage>
        <taxon>Eukaryota</taxon>
        <taxon>Fungi</taxon>
        <taxon>Dikarya</taxon>
        <taxon>Ascomycota</taxon>
        <taxon>Saccharomycotina</taxon>
        <taxon>Saccharomycetes</taxon>
        <taxon>Saccharomycetales</taxon>
        <taxon>Saccharomycetaceae</taxon>
        <taxon>Eremothecium</taxon>
    </lineage>
</organism>
<accession>A0A109UXT5</accession>
<sequence>MTTNRVLLGQHSPSDLLDSYSSSSTTGLPDIDDDLEAGDTKRTDSYFSELFDPIKLSNNSERNRDTRIDTDADTLTNTSTKRSLFYGRLNTVRSIASKKFTATVDEQAAQEVLHSDPSTKDTNTSNHTLSTNDLLQEDKSAARRLKEPVTINKLSVGSVTTDRANTEMTSEKEKMHERVLTMMKRPSLLTSSMLSSRKSSRVASGSVDYSISIPSLRTMSGADRRRLKEKLHAIDNEQPGQSPRSLTPEIVHKRLSSSADMLLEEGIQISKLHELKRPIVDLEKNSSVRSFDGSDTKREESITDVYCIPAIILLFFAGLFVPAIFFMIAGGRYSGVSDFSLASLVLNTKYRPKSAQRHSGYAKLRWFRIMALIVGLLETLALMAVIAIVLGLHLLGR</sequence>
<protein>
    <submittedName>
        <fullName evidence="3">HFL029Cp</fullName>
    </submittedName>
</protein>
<evidence type="ECO:0000256" key="1">
    <source>
        <dbReference type="SAM" id="MobiDB-lite"/>
    </source>
</evidence>
<dbReference type="GeneID" id="28725138"/>
<keyword evidence="2" id="KW-1133">Transmembrane helix</keyword>
<feature type="transmembrane region" description="Helical" evidence="2">
    <location>
        <begin position="305"/>
        <end position="329"/>
    </location>
</feature>
<gene>
    <name evidence="3" type="ORF">AW171_hschr63804</name>
</gene>
<keyword evidence="2" id="KW-0812">Transmembrane</keyword>
<feature type="region of interest" description="Disordered" evidence="1">
    <location>
        <begin position="111"/>
        <end position="133"/>
    </location>
</feature>
<dbReference type="AlphaFoldDB" id="A0A109UXT5"/>
<feature type="compositionally biased region" description="Polar residues" evidence="1">
    <location>
        <begin position="120"/>
        <end position="133"/>
    </location>
</feature>
<evidence type="ECO:0000313" key="3">
    <source>
        <dbReference type="EMBL" id="AMD21827.1"/>
    </source>
</evidence>
<dbReference type="Proteomes" id="UP000243052">
    <property type="component" value="Chromosome vi"/>
</dbReference>
<keyword evidence="2" id="KW-0472">Membrane</keyword>
<feature type="transmembrane region" description="Helical" evidence="2">
    <location>
        <begin position="369"/>
        <end position="395"/>
    </location>
</feature>
<name>A0A109UXT5_9SACH</name>
<evidence type="ECO:0000313" key="4">
    <source>
        <dbReference type="Proteomes" id="UP000243052"/>
    </source>
</evidence>
<reference evidence="3 4" key="1">
    <citation type="submission" date="2016-01" db="EMBL/GenBank/DDBJ databases">
        <title>Genome sequence of the yeast Holleya sinecauda.</title>
        <authorList>
            <person name="Dietrich F.S."/>
        </authorList>
    </citation>
    <scope>NUCLEOTIDE SEQUENCE [LARGE SCALE GENOMIC DNA]</scope>
    <source>
        <strain evidence="3 4">ATCC 58844</strain>
    </source>
</reference>
<dbReference type="OrthoDB" id="4068624at2759"/>
<evidence type="ECO:0000256" key="2">
    <source>
        <dbReference type="SAM" id="Phobius"/>
    </source>
</evidence>
<keyword evidence="4" id="KW-1185">Reference proteome</keyword>
<dbReference type="RefSeq" id="XP_017988823.1">
    <property type="nucleotide sequence ID" value="XM_018133051.1"/>
</dbReference>